<dbReference type="AlphaFoldDB" id="A0A7M7J4I3"/>
<name>A0A7M7J4I3_NASVI</name>
<dbReference type="KEGG" id="nvi:107982137"/>
<dbReference type="RefSeq" id="XP_016845106.1">
    <property type="nucleotide sequence ID" value="XM_016989617.3"/>
</dbReference>
<proteinExistence type="predicted"/>
<keyword evidence="1" id="KW-0732">Signal</keyword>
<organism evidence="2 3">
    <name type="scientific">Nasonia vitripennis</name>
    <name type="common">Parasitic wasp</name>
    <dbReference type="NCBI Taxonomy" id="7425"/>
    <lineage>
        <taxon>Eukaryota</taxon>
        <taxon>Metazoa</taxon>
        <taxon>Ecdysozoa</taxon>
        <taxon>Arthropoda</taxon>
        <taxon>Hexapoda</taxon>
        <taxon>Insecta</taxon>
        <taxon>Pterygota</taxon>
        <taxon>Neoptera</taxon>
        <taxon>Endopterygota</taxon>
        <taxon>Hymenoptera</taxon>
        <taxon>Apocrita</taxon>
        <taxon>Proctotrupomorpha</taxon>
        <taxon>Chalcidoidea</taxon>
        <taxon>Pteromalidae</taxon>
        <taxon>Pteromalinae</taxon>
        <taxon>Nasonia</taxon>
    </lineage>
</organism>
<reference evidence="2" key="1">
    <citation type="submission" date="2021-01" db="UniProtKB">
        <authorList>
            <consortium name="EnsemblMetazoa"/>
        </authorList>
    </citation>
    <scope>IDENTIFICATION</scope>
</reference>
<feature type="chain" id="PRO_5029749787" evidence="1">
    <location>
        <begin position="21"/>
        <end position="380"/>
    </location>
</feature>
<dbReference type="GeneID" id="107982137"/>
<feature type="signal peptide" evidence="1">
    <location>
        <begin position="1"/>
        <end position="20"/>
    </location>
</feature>
<evidence type="ECO:0000313" key="3">
    <source>
        <dbReference type="Proteomes" id="UP000002358"/>
    </source>
</evidence>
<protein>
    <submittedName>
        <fullName evidence="2">Uncharacterized protein</fullName>
    </submittedName>
</protein>
<dbReference type="Proteomes" id="UP000002358">
    <property type="component" value="Chromosome 1"/>
</dbReference>
<evidence type="ECO:0000313" key="2">
    <source>
        <dbReference type="EnsemblMetazoa" id="XP_016845106"/>
    </source>
</evidence>
<evidence type="ECO:0000256" key="1">
    <source>
        <dbReference type="SAM" id="SignalP"/>
    </source>
</evidence>
<dbReference type="Gene3D" id="3.40.190.10">
    <property type="entry name" value="Periplasmic binding protein-like II"/>
    <property type="match status" value="1"/>
</dbReference>
<accession>A0A7M7J4I3</accession>
<sequence length="380" mass="43945">MLAKHWVVLIIAFSSPVTNAVIHNLVFSSIKQLFIDRSYHELTIFLNTTSFIHNPILSKALHEVPTIIIDLARFLITSDNPFSHLSAIREPRTTTMHMIFYTKTNIYQLHNLVNTIANLSPTSERPRCLLVQIDAGTFDQLEIEHLLRYVWFAYKFLDFSILSSIHEPHPLIFYYNPFTDLFHREYLDVNIHIFSDKLRNMHGTKIFVPIIHEPPFIVVRRSRRGITKEIDGLSPFVYKEIAKRMNFTLEFVEDLDDLESANRTRVLFKLPADARVNMSMLPLSMSSNQQLSRKLIRSRESYQVSYGLLLPNIQVLRSENPGFLDVYILSLCFVMTAHVLRFTTISSSGSWRTINLVQVLLGSSSPKLPSQTAQRIVYFA</sequence>
<keyword evidence="3" id="KW-1185">Reference proteome</keyword>
<dbReference type="InParanoid" id="A0A7M7J4I3"/>
<dbReference type="EnsemblMetazoa" id="XM_016989617">
    <property type="protein sequence ID" value="XP_016845106"/>
    <property type="gene ID" value="LOC107982137"/>
</dbReference>